<name>A0ABR8NYB7_9GAMM</name>
<dbReference type="RefSeq" id="WP_191594400.1">
    <property type="nucleotide sequence ID" value="NZ_JACYFC010000002.1"/>
</dbReference>
<keyword evidence="2" id="KW-0520">NAD</keyword>
<dbReference type="EMBL" id="JACYFC010000002">
    <property type="protein sequence ID" value="MBD5771045.1"/>
    <property type="molecule type" value="Genomic_DNA"/>
</dbReference>
<evidence type="ECO:0000256" key="2">
    <source>
        <dbReference type="ARBA" id="ARBA00023027"/>
    </source>
</evidence>
<gene>
    <name evidence="4" type="ORF">IF202_08260</name>
</gene>
<dbReference type="Gene3D" id="3.40.50.720">
    <property type="entry name" value="NAD(P)-binding Rossmann-like Domain"/>
    <property type="match status" value="2"/>
</dbReference>
<dbReference type="SUPFAM" id="SSF51735">
    <property type="entry name" value="NAD(P)-binding Rossmann-fold domains"/>
    <property type="match status" value="1"/>
</dbReference>
<protein>
    <submittedName>
        <fullName evidence="4">Glyoxylate/hydroxypyruvate reductase A</fullName>
    </submittedName>
</protein>
<organism evidence="4 5">
    <name type="scientific">Marinomonas colpomeniae</name>
    <dbReference type="NCBI Taxonomy" id="2774408"/>
    <lineage>
        <taxon>Bacteria</taxon>
        <taxon>Pseudomonadati</taxon>
        <taxon>Pseudomonadota</taxon>
        <taxon>Gammaproteobacteria</taxon>
        <taxon>Oceanospirillales</taxon>
        <taxon>Oceanospirillaceae</taxon>
        <taxon>Marinomonas</taxon>
    </lineage>
</organism>
<evidence type="ECO:0000313" key="4">
    <source>
        <dbReference type="EMBL" id="MBD5771045.1"/>
    </source>
</evidence>
<evidence type="ECO:0000313" key="5">
    <source>
        <dbReference type="Proteomes" id="UP000604161"/>
    </source>
</evidence>
<proteinExistence type="predicted"/>
<dbReference type="SUPFAM" id="SSF52283">
    <property type="entry name" value="Formate/glycerate dehydrogenase catalytic domain-like"/>
    <property type="match status" value="1"/>
</dbReference>
<evidence type="ECO:0000256" key="1">
    <source>
        <dbReference type="ARBA" id="ARBA00023002"/>
    </source>
</evidence>
<sequence>MSMSILLASNDIEFTDAIKAEFQKSHPEINVYLPNDTDSENAELAACWHPPESLLVDYPNIKVLHALSAGVDHLGEKLLTSKLPVFRIVDPVQKHGMLEYILWGILNYQRDFEQYRASQDDKQWRPLTQRSASDTQISLLGLGEIGAYVAEKLAQFGYTVHGWSRSQKELNGVNCYSGDGALSTVLSKADILVNLLPLNPHTQGILSQSTFNKMPQGSYVINCGRGGHMIHSDLIDAINSNQLKGALLDVFDEEPLSSNHPLWSVQGITITPHIASSSSISAIVSQVVLNMADFKQGKACNSAVVT</sequence>
<dbReference type="Pfam" id="PF02826">
    <property type="entry name" value="2-Hacid_dh_C"/>
    <property type="match status" value="1"/>
</dbReference>
<accession>A0ABR8NYB7</accession>
<keyword evidence="1" id="KW-0560">Oxidoreductase</keyword>
<dbReference type="InterPro" id="IPR036291">
    <property type="entry name" value="NAD(P)-bd_dom_sf"/>
</dbReference>
<dbReference type="CDD" id="cd12164">
    <property type="entry name" value="GDH_like_2"/>
    <property type="match status" value="1"/>
</dbReference>
<feature type="domain" description="D-isomer specific 2-hydroxyacid dehydrogenase NAD-binding" evidence="3">
    <location>
        <begin position="104"/>
        <end position="275"/>
    </location>
</feature>
<dbReference type="PANTHER" id="PTHR43333">
    <property type="entry name" value="2-HACID_DH_C DOMAIN-CONTAINING PROTEIN"/>
    <property type="match status" value="1"/>
</dbReference>
<dbReference type="PANTHER" id="PTHR43333:SF1">
    <property type="entry name" value="D-ISOMER SPECIFIC 2-HYDROXYACID DEHYDROGENASE NAD-BINDING DOMAIN-CONTAINING PROTEIN"/>
    <property type="match status" value="1"/>
</dbReference>
<evidence type="ECO:0000259" key="3">
    <source>
        <dbReference type="Pfam" id="PF02826"/>
    </source>
</evidence>
<keyword evidence="5" id="KW-1185">Reference proteome</keyword>
<dbReference type="InterPro" id="IPR006140">
    <property type="entry name" value="D-isomer_DH_NAD-bd"/>
</dbReference>
<comment type="caution">
    <text evidence="4">The sequence shown here is derived from an EMBL/GenBank/DDBJ whole genome shotgun (WGS) entry which is preliminary data.</text>
</comment>
<reference evidence="4 5" key="1">
    <citation type="submission" date="2020-09" db="EMBL/GenBank/DDBJ databases">
        <title>Marinomonas sp. nov., isolated from the cysticercosis algae of Qingdao, China.</title>
        <authorList>
            <person name="Sun X."/>
        </authorList>
    </citation>
    <scope>NUCLEOTIDE SEQUENCE [LARGE SCALE GENOMIC DNA]</scope>
    <source>
        <strain evidence="4 5">SM2066</strain>
    </source>
</reference>
<dbReference type="Proteomes" id="UP000604161">
    <property type="component" value="Unassembled WGS sequence"/>
</dbReference>